<dbReference type="GO" id="GO:0016020">
    <property type="term" value="C:membrane"/>
    <property type="evidence" value="ECO:0007669"/>
    <property type="project" value="InterPro"/>
</dbReference>
<evidence type="ECO:0000256" key="1">
    <source>
        <dbReference type="ARBA" id="ARBA00004196"/>
    </source>
</evidence>
<dbReference type="GO" id="GO:0030313">
    <property type="term" value="C:cell envelope"/>
    <property type="evidence" value="ECO:0007669"/>
    <property type="project" value="UniProtKB-SubCell"/>
</dbReference>
<dbReference type="Gene3D" id="2.40.30.170">
    <property type="match status" value="1"/>
</dbReference>
<feature type="region of interest" description="Disordered" evidence="5">
    <location>
        <begin position="424"/>
        <end position="452"/>
    </location>
</feature>
<dbReference type="Pfam" id="PF25954">
    <property type="entry name" value="Beta-barrel_RND_2"/>
    <property type="match status" value="1"/>
</dbReference>
<keyword evidence="6" id="KW-0472">Membrane</keyword>
<evidence type="ECO:0000256" key="2">
    <source>
        <dbReference type="ARBA" id="ARBA00009477"/>
    </source>
</evidence>
<comment type="subcellular location">
    <subcellularLocation>
        <location evidence="1">Cell envelope</location>
    </subcellularLocation>
</comment>
<feature type="transmembrane region" description="Helical" evidence="6">
    <location>
        <begin position="21"/>
        <end position="39"/>
    </location>
</feature>
<organism evidence="9 10">
    <name type="scientific">Effusibacillus lacus</name>
    <dbReference type="NCBI Taxonomy" id="1348429"/>
    <lineage>
        <taxon>Bacteria</taxon>
        <taxon>Bacillati</taxon>
        <taxon>Bacillota</taxon>
        <taxon>Bacilli</taxon>
        <taxon>Bacillales</taxon>
        <taxon>Alicyclobacillaceae</taxon>
        <taxon>Effusibacillus</taxon>
    </lineage>
</organism>
<dbReference type="PANTHER" id="PTHR32347">
    <property type="entry name" value="EFFLUX SYSTEM COMPONENT YKNX-RELATED"/>
    <property type="match status" value="1"/>
</dbReference>
<feature type="coiled-coil region" evidence="4">
    <location>
        <begin position="110"/>
        <end position="243"/>
    </location>
</feature>
<comment type="caution">
    <text evidence="9">The sequence shown here is derived from an EMBL/GenBank/DDBJ whole genome shotgun (WGS) entry which is preliminary data.</text>
</comment>
<dbReference type="InterPro" id="IPR006143">
    <property type="entry name" value="RND_pump_MFP"/>
</dbReference>
<dbReference type="SUPFAM" id="SSF111369">
    <property type="entry name" value="HlyD-like secretion proteins"/>
    <property type="match status" value="2"/>
</dbReference>
<accession>A0A292YNU3</accession>
<feature type="domain" description="CzcB-like barrel-sandwich hybrid" evidence="8">
    <location>
        <begin position="89"/>
        <end position="269"/>
    </location>
</feature>
<feature type="compositionally biased region" description="Gly residues" evidence="5">
    <location>
        <begin position="434"/>
        <end position="452"/>
    </location>
</feature>
<dbReference type="Pfam" id="PF25973">
    <property type="entry name" value="BSH_CzcB"/>
    <property type="match status" value="1"/>
</dbReference>
<dbReference type="EMBL" id="BDUF01000106">
    <property type="protein sequence ID" value="GAX91618.1"/>
    <property type="molecule type" value="Genomic_DNA"/>
</dbReference>
<sequence length="452" mass="47891">MSEIVLNETKPSFGRKNRKKTAILSIVGLLLAGTGYWMYQKSAAQPNASPMIQWVAVKRGDVTETVSASGIVQAPKQISLNFSGTGNEVVTSVNVKIGDQVNAGQVLATVEDANARAEVANAKANLLAAQARLSEVKQGATQEEIAIQEENLNKAKLTLEGAKTTYEYTKKQFDFGGVPKMQLDQAKLDLDQAQASYNVAVAQYNQVKAPPQASSIQSAEAAVLQAEAQLQKQEVALQKYTLKAPMDGVIVQVNGNVGEIPDNNSAFIVMDNSNTEGLEVLAQVSQSDIGKIKVGMQATVTSSSFADKKFQAKVTTIYPEATTESGVTSYKVLLSVDNQENLLKTGMTTNVTIEIGTHKNVLYVPVAALKYQNGSDGVYVAGQAPQEKSPLRFQPVKVGYYSSDRVEIVSGLQEGEQVALQMGTSGSSATRPAGGLGIPGMGGPGGGVRGVR</sequence>
<evidence type="ECO:0000256" key="4">
    <source>
        <dbReference type="SAM" id="Coils"/>
    </source>
</evidence>
<dbReference type="Gene3D" id="1.10.287.470">
    <property type="entry name" value="Helix hairpin bin"/>
    <property type="match status" value="1"/>
</dbReference>
<feature type="domain" description="CusB-like beta-barrel" evidence="7">
    <location>
        <begin position="281"/>
        <end position="353"/>
    </location>
</feature>
<keyword evidence="3 4" id="KW-0175">Coiled coil</keyword>
<keyword evidence="6" id="KW-0812">Transmembrane</keyword>
<dbReference type="Gene3D" id="2.40.50.100">
    <property type="match status" value="1"/>
</dbReference>
<reference evidence="10" key="1">
    <citation type="submission" date="2017-07" db="EMBL/GenBank/DDBJ databases">
        <title>Draft genome sequence of Effusibacillus lacus strain skLN1.</title>
        <authorList>
            <person name="Watanabe M."/>
            <person name="Kojima H."/>
            <person name="Fukui M."/>
        </authorList>
    </citation>
    <scope>NUCLEOTIDE SEQUENCE [LARGE SCALE GENOMIC DNA]</scope>
    <source>
        <strain evidence="10">skLN1</strain>
    </source>
</reference>
<evidence type="ECO:0000259" key="8">
    <source>
        <dbReference type="Pfam" id="PF25973"/>
    </source>
</evidence>
<dbReference type="NCBIfam" id="TIGR01730">
    <property type="entry name" value="RND_mfp"/>
    <property type="match status" value="1"/>
</dbReference>
<comment type="similarity">
    <text evidence="2">Belongs to the membrane fusion protein (MFP) (TC 8.A.1) family.</text>
</comment>
<keyword evidence="10" id="KW-1185">Reference proteome</keyword>
<dbReference type="RefSeq" id="WP_231705861.1">
    <property type="nucleotide sequence ID" value="NZ_BDUF01000106.1"/>
</dbReference>
<proteinExistence type="inferred from homology"/>
<evidence type="ECO:0000256" key="6">
    <source>
        <dbReference type="SAM" id="Phobius"/>
    </source>
</evidence>
<gene>
    <name evidence="9" type="ORF">EFBL_3308</name>
</gene>
<evidence type="ECO:0000256" key="3">
    <source>
        <dbReference type="ARBA" id="ARBA00023054"/>
    </source>
</evidence>
<dbReference type="InterPro" id="IPR050465">
    <property type="entry name" value="UPF0194_transport"/>
</dbReference>
<dbReference type="AlphaFoldDB" id="A0A292YNU3"/>
<dbReference type="Proteomes" id="UP000217785">
    <property type="component" value="Unassembled WGS sequence"/>
</dbReference>
<name>A0A292YNU3_9BACL</name>
<evidence type="ECO:0000313" key="9">
    <source>
        <dbReference type="EMBL" id="GAX91618.1"/>
    </source>
</evidence>
<dbReference type="InterPro" id="IPR058647">
    <property type="entry name" value="BSH_CzcB-like"/>
</dbReference>
<evidence type="ECO:0000259" key="7">
    <source>
        <dbReference type="Pfam" id="PF25954"/>
    </source>
</evidence>
<dbReference type="InterPro" id="IPR058792">
    <property type="entry name" value="Beta-barrel_RND_2"/>
</dbReference>
<keyword evidence="6" id="KW-1133">Transmembrane helix</keyword>
<protein>
    <submittedName>
        <fullName evidence="9">RND transporter</fullName>
    </submittedName>
</protein>
<evidence type="ECO:0000256" key="5">
    <source>
        <dbReference type="SAM" id="MobiDB-lite"/>
    </source>
</evidence>
<dbReference type="GO" id="GO:0022857">
    <property type="term" value="F:transmembrane transporter activity"/>
    <property type="evidence" value="ECO:0007669"/>
    <property type="project" value="InterPro"/>
</dbReference>
<dbReference type="Gene3D" id="2.40.420.20">
    <property type="match status" value="1"/>
</dbReference>
<evidence type="ECO:0000313" key="10">
    <source>
        <dbReference type="Proteomes" id="UP000217785"/>
    </source>
</evidence>